<dbReference type="HOGENOM" id="CLU_2375652_0_0_1"/>
<evidence type="ECO:0000313" key="2">
    <source>
        <dbReference type="Proteomes" id="UP000017836"/>
    </source>
</evidence>
<keyword evidence="2" id="KW-1185">Reference proteome</keyword>
<protein>
    <submittedName>
        <fullName evidence="1">Uncharacterized protein</fullName>
    </submittedName>
</protein>
<dbReference type="Proteomes" id="UP000017836">
    <property type="component" value="Unassembled WGS sequence"/>
</dbReference>
<organism evidence="1 2">
    <name type="scientific">Amborella trichopoda</name>
    <dbReference type="NCBI Taxonomy" id="13333"/>
    <lineage>
        <taxon>Eukaryota</taxon>
        <taxon>Viridiplantae</taxon>
        <taxon>Streptophyta</taxon>
        <taxon>Embryophyta</taxon>
        <taxon>Tracheophyta</taxon>
        <taxon>Spermatophyta</taxon>
        <taxon>Magnoliopsida</taxon>
        <taxon>Amborellales</taxon>
        <taxon>Amborellaceae</taxon>
        <taxon>Amborella</taxon>
    </lineage>
</organism>
<dbReference type="EMBL" id="KI396482">
    <property type="protein sequence ID" value="ERM97401.1"/>
    <property type="molecule type" value="Genomic_DNA"/>
</dbReference>
<reference evidence="2" key="1">
    <citation type="journal article" date="2013" name="Science">
        <title>The Amborella genome and the evolution of flowering plants.</title>
        <authorList>
            <consortium name="Amborella Genome Project"/>
        </authorList>
    </citation>
    <scope>NUCLEOTIDE SEQUENCE [LARGE SCALE GENOMIC DNA]</scope>
</reference>
<dbReference type="AlphaFoldDB" id="W1NNP1"/>
<name>W1NNP1_AMBTC</name>
<dbReference type="Gramene" id="ERM97401">
    <property type="protein sequence ID" value="ERM97401"/>
    <property type="gene ID" value="AMTR_s00127p00109100"/>
</dbReference>
<evidence type="ECO:0000313" key="1">
    <source>
        <dbReference type="EMBL" id="ERM97401.1"/>
    </source>
</evidence>
<gene>
    <name evidence="1" type="ORF">AMTR_s00127p00109100</name>
</gene>
<sequence>MSSFILGDHGRLFRNEAKVEKQRDHNLLGGFVLQALIVKVKAAAPEQCGLLLSMNGTTELRHGNAHSLEENNKVGRALGKQKKNLGDKKCVNNGC</sequence>
<accession>W1NNP1</accession>
<proteinExistence type="predicted"/>